<accession>A0ABR2U7P2</accession>
<feature type="transmembrane region" description="Helical" evidence="1">
    <location>
        <begin position="96"/>
        <end position="115"/>
    </location>
</feature>
<dbReference type="Proteomes" id="UP001396334">
    <property type="component" value="Unassembled WGS sequence"/>
</dbReference>
<name>A0ABR2U7P2_9ROSI</name>
<keyword evidence="3" id="KW-1185">Reference proteome</keyword>
<organism evidence="2 3">
    <name type="scientific">Hibiscus sabdariffa</name>
    <name type="common">roselle</name>
    <dbReference type="NCBI Taxonomy" id="183260"/>
    <lineage>
        <taxon>Eukaryota</taxon>
        <taxon>Viridiplantae</taxon>
        <taxon>Streptophyta</taxon>
        <taxon>Embryophyta</taxon>
        <taxon>Tracheophyta</taxon>
        <taxon>Spermatophyta</taxon>
        <taxon>Magnoliopsida</taxon>
        <taxon>eudicotyledons</taxon>
        <taxon>Gunneridae</taxon>
        <taxon>Pentapetalae</taxon>
        <taxon>rosids</taxon>
        <taxon>malvids</taxon>
        <taxon>Malvales</taxon>
        <taxon>Malvaceae</taxon>
        <taxon>Malvoideae</taxon>
        <taxon>Hibiscus</taxon>
    </lineage>
</organism>
<keyword evidence="1" id="KW-0812">Transmembrane</keyword>
<evidence type="ECO:0000313" key="2">
    <source>
        <dbReference type="EMBL" id="KAK9045561.1"/>
    </source>
</evidence>
<evidence type="ECO:0000256" key="1">
    <source>
        <dbReference type="SAM" id="Phobius"/>
    </source>
</evidence>
<proteinExistence type="predicted"/>
<protein>
    <submittedName>
        <fullName evidence="2">Uncharacterized protein</fullName>
    </submittedName>
</protein>
<comment type="caution">
    <text evidence="2">The sequence shown here is derived from an EMBL/GenBank/DDBJ whole genome shotgun (WGS) entry which is preliminary data.</text>
</comment>
<gene>
    <name evidence="2" type="ORF">V6N11_051470</name>
</gene>
<keyword evidence="1" id="KW-0472">Membrane</keyword>
<dbReference type="EMBL" id="JBBPBN010000001">
    <property type="protein sequence ID" value="KAK9045561.1"/>
    <property type="molecule type" value="Genomic_DNA"/>
</dbReference>
<reference evidence="2 3" key="1">
    <citation type="journal article" date="2024" name="G3 (Bethesda)">
        <title>Genome assembly of Hibiscus sabdariffa L. provides insights into metabolisms of medicinal natural products.</title>
        <authorList>
            <person name="Kim T."/>
        </authorList>
    </citation>
    <scope>NUCLEOTIDE SEQUENCE [LARGE SCALE GENOMIC DNA]</scope>
    <source>
        <strain evidence="2">TK-2024</strain>
        <tissue evidence="2">Old leaves</tissue>
    </source>
</reference>
<keyword evidence="1" id="KW-1133">Transmembrane helix</keyword>
<evidence type="ECO:0000313" key="3">
    <source>
        <dbReference type="Proteomes" id="UP001396334"/>
    </source>
</evidence>
<sequence>MVLVGYTTKGWDQEIPIIINNNNNTGHDDEPKVCEWERWGGNGNPNGNDRMRTNWTLAMEQFFIDLMLDQMHRGNRLGEDDVLVIVKRRMADAQEINFGVFLLLVRLYILIGIVSNGKRSGEDANYNGHDEIICTCIKSTTCEEEGDPCSSPTMVHGIDSVCIKSDFDDDALDMGFNDIFCDT</sequence>